<proteinExistence type="predicted"/>
<protein>
    <submittedName>
        <fullName evidence="1">Uncharacterized protein</fullName>
    </submittedName>
</protein>
<name>D5UQ39_TSUPD</name>
<accession>D5UQ39</accession>
<keyword evidence="2" id="KW-1185">Reference proteome</keyword>
<evidence type="ECO:0000313" key="2">
    <source>
        <dbReference type="Proteomes" id="UP000001213"/>
    </source>
</evidence>
<reference evidence="2" key="1">
    <citation type="submission" date="2010-03" db="EMBL/GenBank/DDBJ databases">
        <title>The complete chromosome of Tsukamurella paurometabola DSM 20162.</title>
        <authorList>
            <consortium name="US DOE Joint Genome Institute (JGI-PGF)"/>
            <person name="Lucas S."/>
            <person name="Copeland A."/>
            <person name="Lapidus A."/>
            <person name="Glavina del Rio T."/>
            <person name="Dalin E."/>
            <person name="Tice H."/>
            <person name="Bruce D."/>
            <person name="Goodwin L."/>
            <person name="Pitluck S."/>
            <person name="Kyrpides N."/>
            <person name="Mavromatis K."/>
            <person name="Ivanova N."/>
            <person name="Mikhailova N."/>
            <person name="Munk A.C."/>
            <person name="Brettin T."/>
            <person name="Detter J.C."/>
            <person name="Tapia R."/>
            <person name="Han C."/>
            <person name="Larimer F."/>
            <person name="Land M."/>
            <person name="Hauser L."/>
            <person name="Markowitz V."/>
            <person name="Cheng J.-F."/>
            <person name="Hugenholtz P."/>
            <person name="Woyke T."/>
            <person name="Wu D."/>
            <person name="Jando M."/>
            <person name="Brambilla E."/>
            <person name="Klenk H.-P."/>
            <person name="Eisen J.A."/>
        </authorList>
    </citation>
    <scope>NUCLEOTIDE SEQUENCE [LARGE SCALE GENOMIC DNA]</scope>
    <source>
        <strain evidence="2">ATCC 8368 / DSM 20162 / CCUG 35730 / CIP 100753 / JCM 10117 / KCTC 9821 / NBRC 16120 / NCIMB 702349 / NCTC 13040</strain>
    </source>
</reference>
<gene>
    <name evidence="1" type="ordered locus">Tpau_0153</name>
</gene>
<dbReference type="Proteomes" id="UP000001213">
    <property type="component" value="Chromosome"/>
</dbReference>
<reference evidence="1 2" key="2">
    <citation type="journal article" date="2011" name="Stand. Genomic Sci.">
        <title>Complete genome sequence of Tsukamurella paurometabola type strain (no. 33).</title>
        <authorList>
            <person name="Munk A.C."/>
            <person name="Lapidus A."/>
            <person name="Lucas S."/>
            <person name="Nolan M."/>
            <person name="Tice H."/>
            <person name="Cheng J.F."/>
            <person name="Del Rio T.G."/>
            <person name="Goodwin L."/>
            <person name="Pitluck S."/>
            <person name="Liolios K."/>
            <person name="Huntemann M."/>
            <person name="Ivanova N."/>
            <person name="Mavromatis K."/>
            <person name="Mikhailova N."/>
            <person name="Pati A."/>
            <person name="Chen A."/>
            <person name="Palaniappan K."/>
            <person name="Tapia R."/>
            <person name="Han C."/>
            <person name="Land M."/>
            <person name="Hauser L."/>
            <person name="Chang Y.J."/>
            <person name="Jeffries C.D."/>
            <person name="Brettin T."/>
            <person name="Yasawong M."/>
            <person name="Brambilla E.M."/>
            <person name="Rohde M."/>
            <person name="Sikorski J."/>
            <person name="Goker M."/>
            <person name="Detter J.C."/>
            <person name="Woyke T."/>
            <person name="Bristow J."/>
            <person name="Eisen J.A."/>
            <person name="Markowitz V."/>
            <person name="Hugenholtz P."/>
            <person name="Kyrpides N.C."/>
            <person name="Klenk H.P."/>
        </authorList>
    </citation>
    <scope>NUCLEOTIDE SEQUENCE [LARGE SCALE GENOMIC DNA]</scope>
    <source>
        <strain evidence="2">ATCC 8368 / DSM 20162 / CCUG 35730 / CIP 100753 / JCM 10117 / KCTC 9821 / NBRC 16120 / NCIMB 702349 / NCTC 13040</strain>
    </source>
</reference>
<dbReference type="AlphaFoldDB" id="D5UQ39"/>
<dbReference type="KEGG" id="tpr:Tpau_0153"/>
<dbReference type="HOGENOM" id="CLU_3405996_0_0_11"/>
<dbReference type="EMBL" id="CP001966">
    <property type="protein sequence ID" value="ADG76807.1"/>
    <property type="molecule type" value="Genomic_DNA"/>
</dbReference>
<organism evidence="1 2">
    <name type="scientific">Tsukamurella paurometabola (strain ATCC 8368 / DSM 20162 / CCUG 35730 / CIP 100753 / JCM 10117 / KCTC 9821 / NBRC 16120 / NCIMB 702349 / NCTC 13040)</name>
    <name type="common">Corynebacterium paurometabolum</name>
    <dbReference type="NCBI Taxonomy" id="521096"/>
    <lineage>
        <taxon>Bacteria</taxon>
        <taxon>Bacillati</taxon>
        <taxon>Actinomycetota</taxon>
        <taxon>Actinomycetes</taxon>
        <taxon>Mycobacteriales</taxon>
        <taxon>Tsukamurellaceae</taxon>
        <taxon>Tsukamurella</taxon>
    </lineage>
</organism>
<dbReference type="STRING" id="521096.Tpau_0153"/>
<sequence length="30" mass="3139">MTLAATALVLTLCWGISLPGGDFMVLLLAF</sequence>
<evidence type="ECO:0000313" key="1">
    <source>
        <dbReference type="EMBL" id="ADG76807.1"/>
    </source>
</evidence>